<evidence type="ECO:0000313" key="3">
    <source>
        <dbReference type="Proteomes" id="UP000823561"/>
    </source>
</evidence>
<feature type="compositionally biased region" description="Basic and acidic residues" evidence="1">
    <location>
        <begin position="1"/>
        <end position="13"/>
    </location>
</feature>
<keyword evidence="3" id="KW-1185">Reference proteome</keyword>
<evidence type="ECO:0000256" key="1">
    <source>
        <dbReference type="SAM" id="MobiDB-lite"/>
    </source>
</evidence>
<dbReference type="AlphaFoldDB" id="A0AAV6GDF0"/>
<protein>
    <submittedName>
        <fullName evidence="2">Uncharacterized protein</fullName>
    </submittedName>
</protein>
<feature type="region of interest" description="Disordered" evidence="1">
    <location>
        <begin position="1"/>
        <end position="37"/>
    </location>
</feature>
<accession>A0AAV6GDF0</accession>
<reference evidence="2" key="1">
    <citation type="submission" date="2020-10" db="EMBL/GenBank/DDBJ databases">
        <title>Chromosome-scale genome assembly of the Allis shad, Alosa alosa.</title>
        <authorList>
            <person name="Margot Z."/>
            <person name="Christophe K."/>
            <person name="Cabau C."/>
            <person name="Louis A."/>
            <person name="Berthelot C."/>
            <person name="Parey E."/>
            <person name="Roest Crollius H."/>
            <person name="Montfort J."/>
            <person name="Robinson-Rechavi M."/>
            <person name="Bucao C."/>
            <person name="Bouchez O."/>
            <person name="Gislard M."/>
            <person name="Lluch J."/>
            <person name="Milhes M."/>
            <person name="Lampietro C."/>
            <person name="Lopez Roques C."/>
            <person name="Donnadieu C."/>
            <person name="Braasch I."/>
            <person name="Desvignes T."/>
            <person name="Postlethwait J."/>
            <person name="Bobe J."/>
            <person name="Guiguen Y."/>
        </authorList>
    </citation>
    <scope>NUCLEOTIDE SEQUENCE</scope>
    <source>
        <strain evidence="2">M-15738</strain>
        <tissue evidence="2">Blood</tissue>
    </source>
</reference>
<sequence>MVRQNTEGDREDCGGTLTRHCRRAQQGRPRTQQHRQRIVQQQWTHSPAAVAVYRLTAAAGSAVAVYRLIAADPGPSSIGSVSSNSS</sequence>
<proteinExistence type="predicted"/>
<gene>
    <name evidence="2" type="ORF">AALO_G00169930</name>
</gene>
<organism evidence="2 3">
    <name type="scientific">Alosa alosa</name>
    <name type="common">allis shad</name>
    <dbReference type="NCBI Taxonomy" id="278164"/>
    <lineage>
        <taxon>Eukaryota</taxon>
        <taxon>Metazoa</taxon>
        <taxon>Chordata</taxon>
        <taxon>Craniata</taxon>
        <taxon>Vertebrata</taxon>
        <taxon>Euteleostomi</taxon>
        <taxon>Actinopterygii</taxon>
        <taxon>Neopterygii</taxon>
        <taxon>Teleostei</taxon>
        <taxon>Clupei</taxon>
        <taxon>Clupeiformes</taxon>
        <taxon>Clupeoidei</taxon>
        <taxon>Clupeidae</taxon>
        <taxon>Alosa</taxon>
    </lineage>
</organism>
<comment type="caution">
    <text evidence="2">The sequence shown here is derived from an EMBL/GenBank/DDBJ whole genome shotgun (WGS) entry which is preliminary data.</text>
</comment>
<dbReference type="Proteomes" id="UP000823561">
    <property type="component" value="Chromosome 12"/>
</dbReference>
<feature type="compositionally biased region" description="Basic residues" evidence="1">
    <location>
        <begin position="19"/>
        <end position="37"/>
    </location>
</feature>
<evidence type="ECO:0000313" key="2">
    <source>
        <dbReference type="EMBL" id="KAG5272845.1"/>
    </source>
</evidence>
<name>A0AAV6GDF0_9TELE</name>
<dbReference type="EMBL" id="JADWDJ010000012">
    <property type="protein sequence ID" value="KAG5272845.1"/>
    <property type="molecule type" value="Genomic_DNA"/>
</dbReference>